<dbReference type="GO" id="GO:0008930">
    <property type="term" value="F:methylthioadenosine nucleosidase activity"/>
    <property type="evidence" value="ECO:0007669"/>
    <property type="project" value="TreeGrafter"/>
</dbReference>
<dbReference type="InterPro" id="IPR035994">
    <property type="entry name" value="Nucleoside_phosphorylase_sf"/>
</dbReference>
<evidence type="ECO:0000313" key="3">
    <source>
        <dbReference type="EMBL" id="VFK32924.1"/>
    </source>
</evidence>
<gene>
    <name evidence="2" type="ORF">BECKMB1821G_GA0114241_103314</name>
    <name evidence="3" type="ORF">BECKMB1821I_GA0114274_103813</name>
</gene>
<dbReference type="CDD" id="cd17768">
    <property type="entry name" value="adenosylhopane_nucleosidase_HpnG-like"/>
    <property type="match status" value="1"/>
</dbReference>
<dbReference type="InterPro" id="IPR000845">
    <property type="entry name" value="Nucleoside_phosphorylase_d"/>
</dbReference>
<evidence type="ECO:0000259" key="1">
    <source>
        <dbReference type="Pfam" id="PF01048"/>
    </source>
</evidence>
<dbReference type="SUPFAM" id="SSF53167">
    <property type="entry name" value="Purine and uridine phosphorylases"/>
    <property type="match status" value="1"/>
</dbReference>
<dbReference type="GO" id="GO:0005829">
    <property type="term" value="C:cytosol"/>
    <property type="evidence" value="ECO:0007669"/>
    <property type="project" value="TreeGrafter"/>
</dbReference>
<dbReference type="GO" id="GO:0009116">
    <property type="term" value="P:nucleoside metabolic process"/>
    <property type="evidence" value="ECO:0007669"/>
    <property type="project" value="InterPro"/>
</dbReference>
<organism evidence="2">
    <name type="scientific">Candidatus Kentrum sp. MB</name>
    <dbReference type="NCBI Taxonomy" id="2138164"/>
    <lineage>
        <taxon>Bacteria</taxon>
        <taxon>Pseudomonadati</taxon>
        <taxon>Pseudomonadota</taxon>
        <taxon>Gammaproteobacteria</taxon>
        <taxon>Candidatus Kentrum</taxon>
    </lineage>
</organism>
<proteinExistence type="predicted"/>
<dbReference type="Gene3D" id="3.40.50.1580">
    <property type="entry name" value="Nucleoside phosphorylase domain"/>
    <property type="match status" value="1"/>
</dbReference>
<dbReference type="EMBL" id="CAADFQ010000038">
    <property type="protein sequence ID" value="VFK32924.1"/>
    <property type="molecule type" value="Genomic_DNA"/>
</dbReference>
<sequence>MDLTEDFPGKGLSVAKPGIIAALPLEVKCLSRVDIHPGSCANIAENSILYYAGIGQKNAAQAAQFLIDSGANALVSWGTAGALHPRLTPGDIVLPTAVIDHAQNQRYPVTRRWHGALKSRLEHGLNPKTIHSQQNIVSTREVQSGPRQKKALHQVTGAIAVDMESAAIAAVASRENKPFVVIRSISDTVAMRLPQSALKAIDRYGKISLLGLSTALLKTPTELRHYPALIRALSKTKRSLRQIVALCGLHLCLEEIL</sequence>
<dbReference type="AlphaFoldDB" id="A0A450XFR3"/>
<accession>A0A450XFR3</accession>
<dbReference type="EMBL" id="CAADFO010000033">
    <property type="protein sequence ID" value="VFK28116.1"/>
    <property type="molecule type" value="Genomic_DNA"/>
</dbReference>
<protein>
    <submittedName>
        <fullName evidence="2">Hopanoid-associated phosphorylase</fullName>
    </submittedName>
</protein>
<evidence type="ECO:0000313" key="2">
    <source>
        <dbReference type="EMBL" id="VFK28116.1"/>
    </source>
</evidence>
<dbReference type="GO" id="GO:0019284">
    <property type="term" value="P:L-methionine salvage from S-adenosylmethionine"/>
    <property type="evidence" value="ECO:0007669"/>
    <property type="project" value="TreeGrafter"/>
</dbReference>
<name>A0A450XFR3_9GAMM</name>
<dbReference type="PANTHER" id="PTHR46832">
    <property type="entry name" value="5'-METHYLTHIOADENOSINE/S-ADENOSYLHOMOCYSTEINE NUCLEOSIDASE"/>
    <property type="match status" value="1"/>
</dbReference>
<dbReference type="GO" id="GO:0008782">
    <property type="term" value="F:adenosylhomocysteine nucleosidase activity"/>
    <property type="evidence" value="ECO:0007669"/>
    <property type="project" value="TreeGrafter"/>
</dbReference>
<feature type="domain" description="Nucleoside phosphorylase" evidence="1">
    <location>
        <begin position="48"/>
        <end position="190"/>
    </location>
</feature>
<dbReference type="Pfam" id="PF01048">
    <property type="entry name" value="PNP_UDP_1"/>
    <property type="match status" value="1"/>
</dbReference>
<dbReference type="PANTHER" id="PTHR46832:SF1">
    <property type="entry name" value="5'-METHYLTHIOADENOSINE_S-ADENOSYLHOMOCYSTEINE NUCLEOSIDASE"/>
    <property type="match status" value="1"/>
</dbReference>
<reference evidence="2" key="1">
    <citation type="submission" date="2019-02" db="EMBL/GenBank/DDBJ databases">
        <authorList>
            <person name="Gruber-Vodicka R. H."/>
            <person name="Seah K. B. B."/>
        </authorList>
    </citation>
    <scope>NUCLEOTIDE SEQUENCE</scope>
    <source>
        <strain evidence="2">BECK_BZ197</strain>
        <strain evidence="3">BECK_BZ199</strain>
    </source>
</reference>